<dbReference type="PROSITE" id="PS50847">
    <property type="entry name" value="GRAM_POS_ANCHORING"/>
    <property type="match status" value="1"/>
</dbReference>
<evidence type="ECO:0000256" key="6">
    <source>
        <dbReference type="SAM" id="Phobius"/>
    </source>
</evidence>
<dbReference type="Proteomes" id="UP000248783">
    <property type="component" value="Unassembled WGS sequence"/>
</dbReference>
<protein>
    <recommendedName>
        <fullName evidence="7">Gram-positive cocci surface proteins LPxTG domain-containing protein</fullName>
    </recommendedName>
</protein>
<gene>
    <name evidence="8" type="ORF">DNL40_09780</name>
</gene>
<feature type="region of interest" description="Disordered" evidence="5">
    <location>
        <begin position="1020"/>
        <end position="1045"/>
    </location>
</feature>
<accession>A0A2W5Y4M8</accession>
<dbReference type="InterPro" id="IPR046022">
    <property type="entry name" value="DUF5979"/>
</dbReference>
<dbReference type="Pfam" id="PF01345">
    <property type="entry name" value="DUF11"/>
    <property type="match status" value="1"/>
</dbReference>
<feature type="domain" description="Gram-positive cocci surface proteins LPxTG" evidence="7">
    <location>
        <begin position="2471"/>
        <end position="2503"/>
    </location>
</feature>
<sequence length="2503" mass="255703">MTRVTSMFRHRRPPRAVLVLGRSTAHGRAEAAGAAPGSRRRTSMQRRARAGAGAARWRRWRRRWTAAVAAVTAAVLAAPLAAGVAPAWAADAAQYLEVSKRVDASVVEAGSVFTYTIGVTCSEQACVDAVLTDELPEGLQGFAVNAVNATTAVPRQVTWTEDGRPVGQPSVVGARTAVRVTFTEPMPAGATFTLTITLQVPEDLGPRDEVITNTARTTATNSAPDEKSVDVRLRVPVSLDVDLAKVWEPAQRSFEEGAPSTVTLTATNASNTALDTLVVTEPRGLRAGAATLEPANPFALTDLASVSTDLPAGADSVRLDAYVHDGTSWAWVEGVPAGQATLPAGVRPADVGGLRLTYAGAVAPGATATARLGLVQRAADRAGDDLSRDRHEVENVAEAVGEHAGATATGTARATHVVVPAKVAVDVVGDLAPALVSAGEAVRARVSATNTSDVPVRHLTVTDQGWFVDGIHLAAFRSLAWPDGATSAEVVYELADGGRHTQTLAPGQAPAEVPAGATGFVLTFTGSIPAGAGTTFELDVATDESATGATAEREARHTVTATVVAPNGQDASADASDTLVLRRPALAATLTRTVRPSSAVEPGTRVVVELESSVEGTSEYARARTMVVEDRWDTREGSFWDGFDVAGVSSTQVPSGASLLVEAFGPDGTPLSLGTWGPEPQPFLVSLTADQVAQALPPGTDRRDLTGIRFTLTNAGGFAVDQTFTPYLVAQARGTLRSGGPVTAQPGAVTVLTGTATLHATGVTPAGTALTAEAESTAHARVVRHEGEGGVGIETSWRDVTVTAQSGQLRATDVDWRVGEGYGEVTLSHPAADPAGTPVAQTVFDAFDLVRIEPVGADTTPYSNGWYLRYDTVTAVELFVDGAWHEVTPPQGGWVQGGRFVGHVLTPQERAGATGVRLVLAENRAAREAALVDGPALDPYAPLPGTGVAAGATDRRFSLMWEVRNTRRSDGEFVTPASDLGGGDPGTAATTARITAVPAGGGAAATAADSATIVLDDQPPGVRVTKSATPGGPVHVPREGSGAPQPVITYGATASSTSVSRASYVRITDPAPCAEVTENRCQSGGDHGGALGDPFAADVDWLRPGGVESPFERLDVTAVQAAASRPGEVDLAASTAWVVRYAAGAPAAQRYVTERTTIADLVTWTPQRLADVVGVSVTFQGPHPEEHGGTISAANDLQLTLQTTVRTHVRSTGEPVEMRAGQTVDTVNRAFAQSYDPVLAPTTRTGDVAGASLVLTGGTIDVLPRKQVSPDVLTAPARTAPVTVTLGAQSSVDPLATLAPAEVWLRDDVTSSPQFWDAFTFTGLGTLTAPAGADRVTVDVYGPWGPDGEAGWTASAPVPVAAAAVPVPAERYGDVQGVRVTFSRADGAFFSSVVPSPAWSASAAFTATLRETHRTSGDPVLMTGTVENTVTVRSDRRTGEASPERTATASLSLTEGTRQVAVRKVANEGTRTVSVGSAVPWDLTFTNRGTGYLTVTELRDTLPATLVHTGDPAPVYSTSAGGSLSTDVTLGVDGRDLVLTWPQDGRTMSPGETFTVRLFLELQPGLRTGERATNTMTVRTAEQLAACTGISGAATTTAWTTDRTTCGTTDYVSPVSGPNLYSVKGVRGSVPGAVNPAHPDAACSPTLQVAGGSYYRAPCVAGSTVGGTDDWVLHVVNAGTVPVDELVLFEQLPTGGDRLLLTGASRASTYRPLLTAAPQVDAPPGTTVTLEVTTSPDVCVGTWRTLTTQAVCEQNGETWTVASGGTDWAAVTGLRVSLDFRTTAARQLASGGAVSVTYSTVNRMESPAAAGGVSPVVPRTGDVAWNQFGAKWRYTGESGYERFAPSQVGVQLPTGAVRVDKQVTGAAAGYAPDTFRADVACTVDGVELDLGPAATVVLGAADGLSARVDGIPLGAVCTVTEHGGVGEHGETTRTGSPATVTVATETPADGEVPATQVVTLGNDYAFSGLSVTKRVDTAAGPAGLDAFPFALTCTSALGTAVTFDDDGTTRLEFTLRDGETFAAPAGTVPARATCLVTETTDDAPRDVVVTGDGVTDHGDGSALVAVGSAPAEVTFTNGYDAGVVRVVKEADGAGATAYGTGPFGFEIACTRRGDSVLEQRFTLDAGAHRSFGPFVTGTRCAVTETATGGATRTALSPTDGTVVVDAPDAGQSVSEAVVTVTNTFDVGDLEIVKTLRGTGVPLYGAGPFEAQVACTWQVDGRTVPVALPADGRVTLAAATGYRALLPGLPLGAECTVTETRTGGVPGSGDPARVIIGDGPPAEATFDGTVELASLQVTKRVDGHLAAVPDAPFRLLLACTWDVDGTAVPLAVPGGSVRDLRPDQTVTFADLPAGADCTVTETGTAGAAGTVMVVRADGRQVGATDGTSAGVTLGGLPGGPEAVEVVVTNTFAAPAGGAQDGGQSPGGRPGSGTGGDGAGGPDADGARSAGDRADVDSAPGAAGAVAAVVGWLPRTGAAGGAVLLALLLVGAGTMLLVVRRRRAG</sequence>
<evidence type="ECO:0000256" key="2">
    <source>
        <dbReference type="ARBA" id="ARBA00022525"/>
    </source>
</evidence>
<keyword evidence="1" id="KW-0134">Cell wall</keyword>
<name>A0A2W5Y4M8_9MICO</name>
<dbReference type="Gene3D" id="2.60.40.1140">
    <property type="entry name" value="Collagen-binding surface protein Cna, B-type domain"/>
    <property type="match status" value="2"/>
</dbReference>
<evidence type="ECO:0000313" key="9">
    <source>
        <dbReference type="Proteomes" id="UP000248783"/>
    </source>
</evidence>
<keyword evidence="6" id="KW-0812">Transmembrane</keyword>
<evidence type="ECO:0000256" key="5">
    <source>
        <dbReference type="SAM" id="MobiDB-lite"/>
    </source>
</evidence>
<keyword evidence="6" id="KW-0472">Membrane</keyword>
<keyword evidence="3" id="KW-0732">Signal</keyword>
<keyword evidence="2" id="KW-0964">Secreted</keyword>
<keyword evidence="9" id="KW-1185">Reference proteome</keyword>
<dbReference type="InterPro" id="IPR019931">
    <property type="entry name" value="LPXTG_anchor"/>
</dbReference>
<evidence type="ECO:0000256" key="3">
    <source>
        <dbReference type="ARBA" id="ARBA00022729"/>
    </source>
</evidence>
<keyword evidence="6" id="KW-1133">Transmembrane helix</keyword>
<evidence type="ECO:0000313" key="8">
    <source>
        <dbReference type="EMBL" id="PZR52934.1"/>
    </source>
</evidence>
<keyword evidence="4" id="KW-0572">Peptidoglycan-anchor</keyword>
<evidence type="ECO:0000259" key="7">
    <source>
        <dbReference type="PROSITE" id="PS50847"/>
    </source>
</evidence>
<comment type="caution">
    <text evidence="8">The sequence shown here is derived from an EMBL/GenBank/DDBJ whole genome shotgun (WGS) entry which is preliminary data.</text>
</comment>
<feature type="region of interest" description="Disordered" evidence="5">
    <location>
        <begin position="24"/>
        <end position="48"/>
    </location>
</feature>
<dbReference type="EMBL" id="QKWH01000006">
    <property type="protein sequence ID" value="PZR52934.1"/>
    <property type="molecule type" value="Genomic_DNA"/>
</dbReference>
<evidence type="ECO:0000256" key="1">
    <source>
        <dbReference type="ARBA" id="ARBA00022512"/>
    </source>
</evidence>
<feature type="compositionally biased region" description="Basic residues" evidence="5">
    <location>
        <begin position="38"/>
        <end position="48"/>
    </location>
</feature>
<dbReference type="InterPro" id="IPR001434">
    <property type="entry name" value="OmcB-like_DUF11"/>
</dbReference>
<evidence type="ECO:0000256" key="4">
    <source>
        <dbReference type="ARBA" id="ARBA00023088"/>
    </source>
</evidence>
<dbReference type="Gene3D" id="2.60.40.740">
    <property type="match status" value="1"/>
</dbReference>
<organism evidence="8 9">
    <name type="scientific">Xylanimonas oleitrophica</name>
    <dbReference type="NCBI Taxonomy" id="2607479"/>
    <lineage>
        <taxon>Bacteria</taxon>
        <taxon>Bacillati</taxon>
        <taxon>Actinomycetota</taxon>
        <taxon>Actinomycetes</taxon>
        <taxon>Micrococcales</taxon>
        <taxon>Promicromonosporaceae</taxon>
        <taxon>Xylanimonas</taxon>
    </lineage>
</organism>
<feature type="compositionally biased region" description="Gly residues" evidence="5">
    <location>
        <begin position="2417"/>
        <end position="2441"/>
    </location>
</feature>
<feature type="transmembrane region" description="Helical" evidence="6">
    <location>
        <begin position="2476"/>
        <end position="2497"/>
    </location>
</feature>
<reference evidence="8 9" key="1">
    <citation type="submission" date="2018-06" db="EMBL/GenBank/DDBJ databases">
        <title>Whole genome sequencing of a novel hydrocarbon degrading bacterial strain, PW21 isolated from oil contaminated produced water sample.</title>
        <authorList>
            <person name="Nagkirti P."/>
            <person name="Shaikh A."/>
            <person name="Gowdaman V."/>
            <person name="Engineer A.E."/>
            <person name="Dagar S."/>
            <person name="Dhakephalkar P.K."/>
        </authorList>
    </citation>
    <scope>NUCLEOTIDE SEQUENCE [LARGE SCALE GENOMIC DNA]</scope>
    <source>
        <strain evidence="8 9">PW21</strain>
    </source>
</reference>
<proteinExistence type="predicted"/>
<dbReference type="Pfam" id="PF19407">
    <property type="entry name" value="DUF5979"/>
    <property type="match status" value="5"/>
</dbReference>
<feature type="region of interest" description="Disordered" evidence="5">
    <location>
        <begin position="2412"/>
        <end position="2455"/>
    </location>
</feature>